<dbReference type="AlphaFoldDB" id="A0AA38PMR9"/>
<evidence type="ECO:0000256" key="4">
    <source>
        <dbReference type="ARBA" id="ARBA00022989"/>
    </source>
</evidence>
<dbReference type="GO" id="GO:0005886">
    <property type="term" value="C:plasma membrane"/>
    <property type="evidence" value="ECO:0007669"/>
    <property type="project" value="TreeGrafter"/>
</dbReference>
<name>A0AA38PMR9_9AGAR</name>
<feature type="transmembrane region" description="Helical" evidence="6">
    <location>
        <begin position="57"/>
        <end position="75"/>
    </location>
</feature>
<evidence type="ECO:0000256" key="1">
    <source>
        <dbReference type="ARBA" id="ARBA00004141"/>
    </source>
</evidence>
<keyword evidence="5 6" id="KW-0472">Membrane</keyword>
<evidence type="ECO:0000256" key="3">
    <source>
        <dbReference type="ARBA" id="ARBA00022692"/>
    </source>
</evidence>
<dbReference type="Proteomes" id="UP001163850">
    <property type="component" value="Unassembled WGS sequence"/>
</dbReference>
<feature type="non-terminal residue" evidence="8">
    <location>
        <position position="90"/>
    </location>
</feature>
<comment type="caution">
    <text evidence="8">The sequence shown here is derived from an EMBL/GenBank/DDBJ whole genome shotgun (WGS) entry which is preliminary data.</text>
</comment>
<dbReference type="Gene3D" id="1.20.1250.20">
    <property type="entry name" value="MFS general substrate transporter like domains"/>
    <property type="match status" value="1"/>
</dbReference>
<dbReference type="InterPro" id="IPR020846">
    <property type="entry name" value="MFS_dom"/>
</dbReference>
<feature type="non-terminal residue" evidence="8">
    <location>
        <position position="1"/>
    </location>
</feature>
<feature type="transmembrane region" description="Helical" evidence="6">
    <location>
        <begin position="20"/>
        <end position="37"/>
    </location>
</feature>
<accession>A0AA38PMR9</accession>
<sequence>YEVDLLPEEHPQNLPLWRKWLAIVIVSCCSFCVTGSSSMAPFTETAVADDFHISHEIAVLSVSLFVEGMALGPLLTGPLSEMYGRNITYR</sequence>
<evidence type="ECO:0000256" key="2">
    <source>
        <dbReference type="ARBA" id="ARBA00022448"/>
    </source>
</evidence>
<protein>
    <recommendedName>
        <fullName evidence="7">Major facilitator superfamily (MFS) profile domain-containing protein</fullName>
    </recommendedName>
</protein>
<dbReference type="InterPro" id="IPR036259">
    <property type="entry name" value="MFS_trans_sf"/>
</dbReference>
<gene>
    <name evidence="8" type="ORF">F5890DRAFT_1378125</name>
</gene>
<evidence type="ECO:0000256" key="5">
    <source>
        <dbReference type="ARBA" id="ARBA00023136"/>
    </source>
</evidence>
<dbReference type="PANTHER" id="PTHR23502">
    <property type="entry name" value="MAJOR FACILITATOR SUPERFAMILY"/>
    <property type="match status" value="1"/>
</dbReference>
<dbReference type="PANTHER" id="PTHR23502:SF132">
    <property type="entry name" value="POLYAMINE TRANSPORTER 2-RELATED"/>
    <property type="match status" value="1"/>
</dbReference>
<keyword evidence="4 6" id="KW-1133">Transmembrane helix</keyword>
<proteinExistence type="predicted"/>
<evidence type="ECO:0000313" key="9">
    <source>
        <dbReference type="Proteomes" id="UP001163850"/>
    </source>
</evidence>
<comment type="subcellular location">
    <subcellularLocation>
        <location evidence="1">Membrane</location>
        <topology evidence="1">Multi-pass membrane protein</topology>
    </subcellularLocation>
</comment>
<feature type="domain" description="Major facilitator superfamily (MFS) profile" evidence="7">
    <location>
        <begin position="1"/>
        <end position="90"/>
    </location>
</feature>
<keyword evidence="2" id="KW-0813">Transport</keyword>
<dbReference type="SUPFAM" id="SSF103473">
    <property type="entry name" value="MFS general substrate transporter"/>
    <property type="match status" value="1"/>
</dbReference>
<evidence type="ECO:0000259" key="7">
    <source>
        <dbReference type="PROSITE" id="PS50850"/>
    </source>
</evidence>
<organism evidence="8 9">
    <name type="scientific">Lentinula detonsa</name>
    <dbReference type="NCBI Taxonomy" id="2804962"/>
    <lineage>
        <taxon>Eukaryota</taxon>
        <taxon>Fungi</taxon>
        <taxon>Dikarya</taxon>
        <taxon>Basidiomycota</taxon>
        <taxon>Agaricomycotina</taxon>
        <taxon>Agaricomycetes</taxon>
        <taxon>Agaricomycetidae</taxon>
        <taxon>Agaricales</taxon>
        <taxon>Marasmiineae</taxon>
        <taxon>Omphalotaceae</taxon>
        <taxon>Lentinula</taxon>
    </lineage>
</organism>
<reference evidence="8" key="1">
    <citation type="submission" date="2022-08" db="EMBL/GenBank/DDBJ databases">
        <authorList>
            <consortium name="DOE Joint Genome Institute"/>
            <person name="Min B."/>
            <person name="Riley R."/>
            <person name="Sierra-Patev S."/>
            <person name="Naranjo-Ortiz M."/>
            <person name="Looney B."/>
            <person name="Konkel Z."/>
            <person name="Slot J.C."/>
            <person name="Sakamoto Y."/>
            <person name="Steenwyk J.L."/>
            <person name="Rokas A."/>
            <person name="Carro J."/>
            <person name="Camarero S."/>
            <person name="Ferreira P."/>
            <person name="Molpeceres G."/>
            <person name="Ruiz-Duenas F.J."/>
            <person name="Serrano A."/>
            <person name="Henrissat B."/>
            <person name="Drula E."/>
            <person name="Hughes K.W."/>
            <person name="Mata J.L."/>
            <person name="Ishikawa N.K."/>
            <person name="Vargas-Isla R."/>
            <person name="Ushijima S."/>
            <person name="Smith C.A."/>
            <person name="Ahrendt S."/>
            <person name="Andreopoulos W."/>
            <person name="He G."/>
            <person name="Labutti K."/>
            <person name="Lipzen A."/>
            <person name="Ng V."/>
            <person name="Sandor L."/>
            <person name="Barry K."/>
            <person name="Martinez A.T."/>
            <person name="Xiao Y."/>
            <person name="Gibbons J.G."/>
            <person name="Terashima K."/>
            <person name="Hibbett D.S."/>
            <person name="Grigoriev I.V."/>
        </authorList>
    </citation>
    <scope>NUCLEOTIDE SEQUENCE</scope>
    <source>
        <strain evidence="8">TFB7829</strain>
    </source>
</reference>
<dbReference type="EMBL" id="MU803126">
    <property type="protein sequence ID" value="KAJ3978483.1"/>
    <property type="molecule type" value="Genomic_DNA"/>
</dbReference>
<evidence type="ECO:0000256" key="6">
    <source>
        <dbReference type="SAM" id="Phobius"/>
    </source>
</evidence>
<evidence type="ECO:0000313" key="8">
    <source>
        <dbReference type="EMBL" id="KAJ3978483.1"/>
    </source>
</evidence>
<dbReference type="PROSITE" id="PS50850">
    <property type="entry name" value="MFS"/>
    <property type="match status" value="1"/>
</dbReference>
<keyword evidence="3 6" id="KW-0812">Transmembrane</keyword>
<dbReference type="GO" id="GO:0022857">
    <property type="term" value="F:transmembrane transporter activity"/>
    <property type="evidence" value="ECO:0007669"/>
    <property type="project" value="InterPro"/>
</dbReference>